<evidence type="ECO:0000259" key="2">
    <source>
        <dbReference type="Pfam" id="PF00129"/>
    </source>
</evidence>
<evidence type="ECO:0000313" key="3">
    <source>
        <dbReference type="EMBL" id="KPP56102.1"/>
    </source>
</evidence>
<name>A0A0P7UC03_SCLFO</name>
<gene>
    <name evidence="3" type="ORF">Z043_126354</name>
</gene>
<evidence type="ECO:0000256" key="1">
    <source>
        <dbReference type="ARBA" id="ARBA00023180"/>
    </source>
</evidence>
<dbReference type="InterPro" id="IPR037055">
    <property type="entry name" value="MHC_I-like_Ag-recog_sf"/>
</dbReference>
<feature type="non-terminal residue" evidence="3">
    <location>
        <position position="65"/>
    </location>
</feature>
<protein>
    <recommendedName>
        <fullName evidence="2">MHC class I-like antigen recognition-like domain-containing protein</fullName>
    </recommendedName>
</protein>
<dbReference type="AlphaFoldDB" id="A0A0P7UC03"/>
<dbReference type="Pfam" id="PF00129">
    <property type="entry name" value="MHC_I"/>
    <property type="match status" value="1"/>
</dbReference>
<organism evidence="3 4">
    <name type="scientific">Scleropages formosus</name>
    <name type="common">Asian bonytongue</name>
    <name type="synonym">Osteoglossum formosum</name>
    <dbReference type="NCBI Taxonomy" id="113540"/>
    <lineage>
        <taxon>Eukaryota</taxon>
        <taxon>Metazoa</taxon>
        <taxon>Chordata</taxon>
        <taxon>Craniata</taxon>
        <taxon>Vertebrata</taxon>
        <taxon>Euteleostomi</taxon>
        <taxon>Actinopterygii</taxon>
        <taxon>Neopterygii</taxon>
        <taxon>Teleostei</taxon>
        <taxon>Osteoglossocephala</taxon>
        <taxon>Osteoglossomorpha</taxon>
        <taxon>Osteoglossiformes</taxon>
        <taxon>Osteoglossidae</taxon>
        <taxon>Scleropages</taxon>
    </lineage>
</organism>
<accession>A0A0P7UC03</accession>
<dbReference type="PANTHER" id="PTHR16675:SF237">
    <property type="entry name" value="MHC CLASS I ANTIGEN TRANSCRIPT VARIANT 1-RELATED"/>
    <property type="match status" value="1"/>
</dbReference>
<dbReference type="GO" id="GO:0005615">
    <property type="term" value="C:extracellular space"/>
    <property type="evidence" value="ECO:0007669"/>
    <property type="project" value="TreeGrafter"/>
</dbReference>
<keyword evidence="1" id="KW-0325">Glycoprotein</keyword>
<dbReference type="InterPro" id="IPR011161">
    <property type="entry name" value="MHC_I-like_Ag-recog"/>
</dbReference>
<reference evidence="3 4" key="1">
    <citation type="submission" date="2015-08" db="EMBL/GenBank/DDBJ databases">
        <title>The genome of the Asian arowana (Scleropages formosus).</title>
        <authorList>
            <person name="Tan M.H."/>
            <person name="Gan H.M."/>
            <person name="Croft L.J."/>
            <person name="Austin C.M."/>
        </authorList>
    </citation>
    <scope>NUCLEOTIDE SEQUENCE [LARGE SCALE GENOMIC DNA]</scope>
    <source>
        <strain evidence="3">Aro1</strain>
    </source>
</reference>
<dbReference type="InterPro" id="IPR011162">
    <property type="entry name" value="MHC_I/II-like_Ag-recog"/>
</dbReference>
<comment type="caution">
    <text evidence="3">The sequence shown here is derived from an EMBL/GenBank/DDBJ whole genome shotgun (WGS) entry which is preliminary data.</text>
</comment>
<proteinExistence type="predicted"/>
<dbReference type="GO" id="GO:0009897">
    <property type="term" value="C:external side of plasma membrane"/>
    <property type="evidence" value="ECO:0007669"/>
    <property type="project" value="TreeGrafter"/>
</dbReference>
<dbReference type="Proteomes" id="UP000034805">
    <property type="component" value="Unassembled WGS sequence"/>
</dbReference>
<dbReference type="Gene3D" id="3.30.500.10">
    <property type="entry name" value="MHC class I-like antigen recognition-like"/>
    <property type="match status" value="1"/>
</dbReference>
<dbReference type="EMBL" id="JARO02032352">
    <property type="protein sequence ID" value="KPP56102.1"/>
    <property type="molecule type" value="Genomic_DNA"/>
</dbReference>
<dbReference type="InterPro" id="IPR050208">
    <property type="entry name" value="MHC_class-I_related"/>
</dbReference>
<dbReference type="PANTHER" id="PTHR16675">
    <property type="entry name" value="MHC CLASS I-RELATED"/>
    <property type="match status" value="1"/>
</dbReference>
<feature type="domain" description="MHC class I-like antigen recognition-like" evidence="2">
    <location>
        <begin position="1"/>
        <end position="63"/>
    </location>
</feature>
<evidence type="ECO:0000313" key="4">
    <source>
        <dbReference type="Proteomes" id="UP000034805"/>
    </source>
</evidence>
<dbReference type="SUPFAM" id="SSF54452">
    <property type="entry name" value="MHC antigen-recognition domain"/>
    <property type="match status" value="1"/>
</dbReference>
<dbReference type="GO" id="GO:0006955">
    <property type="term" value="P:immune response"/>
    <property type="evidence" value="ECO:0007669"/>
    <property type="project" value="TreeGrafter"/>
</dbReference>
<sequence>MGLVDGEQIDYYDSNIRRTIPRVEWMEKSMGPDYWDRQTQVSIGEEQNFKNNIEVAKKRFNQTGG</sequence>